<evidence type="ECO:0000256" key="1">
    <source>
        <dbReference type="SAM" id="SignalP"/>
    </source>
</evidence>
<name>A0AAQ3KFA3_9LILI</name>
<protein>
    <submittedName>
        <fullName evidence="2">Uncharacterized protein</fullName>
    </submittedName>
</protein>
<reference evidence="2 3" key="1">
    <citation type="submission" date="2023-10" db="EMBL/GenBank/DDBJ databases">
        <title>Chromosome-scale genome assembly provides insights into flower coloration mechanisms of Canna indica.</title>
        <authorList>
            <person name="Li C."/>
        </authorList>
    </citation>
    <scope>NUCLEOTIDE SEQUENCE [LARGE SCALE GENOMIC DNA]</scope>
    <source>
        <tissue evidence="2">Flower</tissue>
    </source>
</reference>
<organism evidence="2 3">
    <name type="scientific">Canna indica</name>
    <name type="common">Indian-shot</name>
    <dbReference type="NCBI Taxonomy" id="4628"/>
    <lineage>
        <taxon>Eukaryota</taxon>
        <taxon>Viridiplantae</taxon>
        <taxon>Streptophyta</taxon>
        <taxon>Embryophyta</taxon>
        <taxon>Tracheophyta</taxon>
        <taxon>Spermatophyta</taxon>
        <taxon>Magnoliopsida</taxon>
        <taxon>Liliopsida</taxon>
        <taxon>Zingiberales</taxon>
        <taxon>Cannaceae</taxon>
        <taxon>Canna</taxon>
    </lineage>
</organism>
<keyword evidence="3" id="KW-1185">Reference proteome</keyword>
<gene>
    <name evidence="2" type="ORF">Cni_G16409</name>
</gene>
<feature type="chain" id="PRO_5043004728" evidence="1">
    <location>
        <begin position="19"/>
        <end position="285"/>
    </location>
</feature>
<sequence length="285" mass="32199">MGLLLSHALLYLPSPARAPPPQPPRRHSRPHRSNFERVVGDGVEQEQPRRGVEWVVISGVSPSPTFLTTVIPIDSIKCFTQSQAVLLEPTLVFLLVWFALCLALRFTKFDSGRTAWFRICWWPFNSQALLVLHYPQVDIFSKIAADAFSFNGSEGEDVLSHSFSRDENLGVGVFNPNTFLMSSIDQQQKGRKLGQQSSMNVESSKDFQKIDHIARFVELPSLSSSSMFPPLLVVNVQSSLAAARADNFYYPPEWDPKKGSLNKFQGQHPMRERARKLDQCILIIR</sequence>
<dbReference type="PANTHER" id="PTHR37254">
    <property type="entry name" value="OS01G0100500 PROTEIN"/>
    <property type="match status" value="1"/>
</dbReference>
<accession>A0AAQ3KFA3</accession>
<dbReference type="Proteomes" id="UP001327560">
    <property type="component" value="Chromosome 5"/>
</dbReference>
<evidence type="ECO:0000313" key="3">
    <source>
        <dbReference type="Proteomes" id="UP001327560"/>
    </source>
</evidence>
<evidence type="ECO:0000313" key="2">
    <source>
        <dbReference type="EMBL" id="WOL07662.1"/>
    </source>
</evidence>
<keyword evidence="1" id="KW-0732">Signal</keyword>
<dbReference type="AlphaFoldDB" id="A0AAQ3KFA3"/>
<dbReference type="PANTHER" id="PTHR37254:SF1">
    <property type="entry name" value="OS01G0100500 PROTEIN"/>
    <property type="match status" value="1"/>
</dbReference>
<feature type="signal peptide" evidence="1">
    <location>
        <begin position="1"/>
        <end position="18"/>
    </location>
</feature>
<dbReference type="EMBL" id="CP136894">
    <property type="protein sequence ID" value="WOL07662.1"/>
    <property type="molecule type" value="Genomic_DNA"/>
</dbReference>
<proteinExistence type="predicted"/>